<organism evidence="5 6">
    <name type="scientific">Luteimonas terrae</name>
    <dbReference type="NCBI Taxonomy" id="1530191"/>
    <lineage>
        <taxon>Bacteria</taxon>
        <taxon>Pseudomonadati</taxon>
        <taxon>Pseudomonadota</taxon>
        <taxon>Gammaproteobacteria</taxon>
        <taxon>Lysobacterales</taxon>
        <taxon>Lysobacteraceae</taxon>
        <taxon>Luteimonas</taxon>
    </lineage>
</organism>
<evidence type="ECO:0000256" key="3">
    <source>
        <dbReference type="ARBA" id="ARBA00023163"/>
    </source>
</evidence>
<dbReference type="InterPro" id="IPR000524">
    <property type="entry name" value="Tscrpt_reg_HTH_GntR"/>
</dbReference>
<sequence>MIASQSKSTRLYGQLRRALQCGRFVPGQRLEPAALADEFDASLTPVRAALHRLHGECLVNDKGRDGFYMPLPTEAALRGHYECMELLLLNACDKGASPNGRRHAVPEPPEGTAKATWQLFDTIARRTPLRDLQHIVQLANDRLAPIRMAKQAIVRDAHAELAELASAWERADIARLKSALRAYHARRRQLVPAIVELLNDAHDALH</sequence>
<dbReference type="SUPFAM" id="SSF46785">
    <property type="entry name" value="Winged helix' DNA-binding domain"/>
    <property type="match status" value="1"/>
</dbReference>
<dbReference type="InterPro" id="IPR036390">
    <property type="entry name" value="WH_DNA-bd_sf"/>
</dbReference>
<protein>
    <submittedName>
        <fullName evidence="5">DNA-binding FadR family transcriptional regulator</fullName>
    </submittedName>
</protein>
<dbReference type="PANTHER" id="PTHR43537">
    <property type="entry name" value="TRANSCRIPTIONAL REGULATOR, GNTR FAMILY"/>
    <property type="match status" value="1"/>
</dbReference>
<gene>
    <name evidence="5" type="ORF">J2W68_002017</name>
</gene>
<evidence type="ECO:0000256" key="2">
    <source>
        <dbReference type="ARBA" id="ARBA00023125"/>
    </source>
</evidence>
<dbReference type="Pfam" id="PF00392">
    <property type="entry name" value="GntR"/>
    <property type="match status" value="1"/>
</dbReference>
<evidence type="ECO:0000313" key="6">
    <source>
        <dbReference type="Proteomes" id="UP001256588"/>
    </source>
</evidence>
<keyword evidence="3" id="KW-0804">Transcription</keyword>
<keyword evidence="6" id="KW-1185">Reference proteome</keyword>
<dbReference type="GO" id="GO:0003677">
    <property type="term" value="F:DNA binding"/>
    <property type="evidence" value="ECO:0007669"/>
    <property type="project" value="UniProtKB-KW"/>
</dbReference>
<dbReference type="RefSeq" id="WP_310235267.1">
    <property type="nucleotide sequence ID" value="NZ_JAVDWO010000007.1"/>
</dbReference>
<dbReference type="PROSITE" id="PS50949">
    <property type="entry name" value="HTH_GNTR"/>
    <property type="match status" value="1"/>
</dbReference>
<accession>A0ABU1XX42</accession>
<evidence type="ECO:0000256" key="1">
    <source>
        <dbReference type="ARBA" id="ARBA00023015"/>
    </source>
</evidence>
<keyword evidence="1" id="KW-0805">Transcription regulation</keyword>
<dbReference type="Gene3D" id="1.10.10.10">
    <property type="entry name" value="Winged helix-like DNA-binding domain superfamily/Winged helix DNA-binding domain"/>
    <property type="match status" value="1"/>
</dbReference>
<dbReference type="Proteomes" id="UP001256588">
    <property type="component" value="Unassembled WGS sequence"/>
</dbReference>
<dbReference type="InterPro" id="IPR036388">
    <property type="entry name" value="WH-like_DNA-bd_sf"/>
</dbReference>
<evidence type="ECO:0000313" key="5">
    <source>
        <dbReference type="EMBL" id="MDR7193283.1"/>
    </source>
</evidence>
<feature type="domain" description="HTH gntR-type" evidence="4">
    <location>
        <begin position="5"/>
        <end position="72"/>
    </location>
</feature>
<proteinExistence type="predicted"/>
<comment type="caution">
    <text evidence="5">The sequence shown here is derived from an EMBL/GenBank/DDBJ whole genome shotgun (WGS) entry which is preliminary data.</text>
</comment>
<dbReference type="EMBL" id="JAVDWO010000007">
    <property type="protein sequence ID" value="MDR7193283.1"/>
    <property type="molecule type" value="Genomic_DNA"/>
</dbReference>
<dbReference type="PANTHER" id="PTHR43537:SF5">
    <property type="entry name" value="UXU OPERON TRANSCRIPTIONAL REGULATOR"/>
    <property type="match status" value="1"/>
</dbReference>
<keyword evidence="2 5" id="KW-0238">DNA-binding</keyword>
<reference evidence="5 6" key="1">
    <citation type="submission" date="2023-07" db="EMBL/GenBank/DDBJ databases">
        <title>Sorghum-associated microbial communities from plants grown in Nebraska, USA.</title>
        <authorList>
            <person name="Schachtman D."/>
        </authorList>
    </citation>
    <scope>NUCLEOTIDE SEQUENCE [LARGE SCALE GENOMIC DNA]</scope>
    <source>
        <strain evidence="5 6">4099</strain>
    </source>
</reference>
<evidence type="ECO:0000259" key="4">
    <source>
        <dbReference type="PROSITE" id="PS50949"/>
    </source>
</evidence>
<name>A0ABU1XX42_9GAMM</name>